<protein>
    <submittedName>
        <fullName evidence="10">Membrane protein</fullName>
    </submittedName>
</protein>
<feature type="transmembrane region" description="Helical" evidence="8">
    <location>
        <begin position="17"/>
        <end position="37"/>
    </location>
</feature>
<evidence type="ECO:0000256" key="1">
    <source>
        <dbReference type="ARBA" id="ARBA00004651"/>
    </source>
</evidence>
<dbReference type="EMBL" id="BNJK01000001">
    <property type="protein sequence ID" value="GHO97290.1"/>
    <property type="molecule type" value="Genomic_DNA"/>
</dbReference>
<evidence type="ECO:0000313" key="11">
    <source>
        <dbReference type="Proteomes" id="UP000597444"/>
    </source>
</evidence>
<feature type="transmembrane region" description="Helical" evidence="8">
    <location>
        <begin position="159"/>
        <end position="181"/>
    </location>
</feature>
<comment type="subcellular location">
    <subcellularLocation>
        <location evidence="1">Cell membrane</location>
        <topology evidence="1">Multi-pass membrane protein</topology>
    </subcellularLocation>
</comment>
<dbReference type="RefSeq" id="WP_220207858.1">
    <property type="nucleotide sequence ID" value="NZ_BNJK01000001.1"/>
</dbReference>
<evidence type="ECO:0000256" key="5">
    <source>
        <dbReference type="ARBA" id="ARBA00022989"/>
    </source>
</evidence>
<feature type="transmembrane region" description="Helical" evidence="8">
    <location>
        <begin position="84"/>
        <end position="105"/>
    </location>
</feature>
<evidence type="ECO:0000256" key="8">
    <source>
        <dbReference type="SAM" id="Phobius"/>
    </source>
</evidence>
<name>A0A8J3IUV6_9CHLR</name>
<feature type="transmembrane region" description="Helical" evidence="8">
    <location>
        <begin position="132"/>
        <end position="152"/>
    </location>
</feature>
<dbReference type="Proteomes" id="UP000597444">
    <property type="component" value="Unassembled WGS sequence"/>
</dbReference>
<evidence type="ECO:0000259" key="9">
    <source>
        <dbReference type="Pfam" id="PF01757"/>
    </source>
</evidence>
<keyword evidence="11" id="KW-1185">Reference proteome</keyword>
<gene>
    <name evidence="10" type="ORF">KSF_073380</name>
</gene>
<dbReference type="PANTHER" id="PTHR40074">
    <property type="entry name" value="O-ACETYLTRANSFERASE WECH"/>
    <property type="match status" value="1"/>
</dbReference>
<evidence type="ECO:0000313" key="10">
    <source>
        <dbReference type="EMBL" id="GHO97290.1"/>
    </source>
</evidence>
<sequence length="409" mass="46726">MASESLRRPYVYELDPLRVVTAFCVVAVHVLGFTLGLNQDDIGVWIQNAFVTIFHFTRYVFMFVTAFALVYVYAGKQFSTKSFWIKRGVAILLPYSIWSVIYTIWNASSLSPLPLLQNSILNILTGSASFQLYYILLTIQFYILFPLFLLFIKRVAHHPWIVLGISFIIEMAVLYFDFYILRLGPLRLTPTGKFIIQYQDRFVLIYQFYFVLGGLTALYLPQIRAFLMRSGQWVIASAIVGLTILLLNYTFQVLIYHQPATAVLQPSIGFFSLIVIVFAFWLAYRWALSTDEQGHPKGHHFWHTLSDASFGLYLIHALTLGMALRWMVPFLPVAWPVVVRVLLTYLVTAGSGILLSIFFMKTPFLSRLVGRIHPSQRKAPSPTPAQPIAKLQPETSEAKRVEASSLRSR</sequence>
<feature type="transmembrane region" description="Helical" evidence="8">
    <location>
        <begin position="201"/>
        <end position="221"/>
    </location>
</feature>
<feature type="region of interest" description="Disordered" evidence="7">
    <location>
        <begin position="374"/>
        <end position="409"/>
    </location>
</feature>
<keyword evidence="3" id="KW-1003">Cell membrane</keyword>
<comment type="similarity">
    <text evidence="2">Belongs to the acyltransferase 3 family.</text>
</comment>
<evidence type="ECO:0000256" key="2">
    <source>
        <dbReference type="ARBA" id="ARBA00007400"/>
    </source>
</evidence>
<feature type="transmembrane region" description="Helical" evidence="8">
    <location>
        <begin position="268"/>
        <end position="287"/>
    </location>
</feature>
<accession>A0A8J3IUV6</accession>
<keyword evidence="4 8" id="KW-0812">Transmembrane</keyword>
<evidence type="ECO:0000256" key="4">
    <source>
        <dbReference type="ARBA" id="ARBA00022692"/>
    </source>
</evidence>
<dbReference type="InterPro" id="IPR002656">
    <property type="entry name" value="Acyl_transf_3_dom"/>
</dbReference>
<feature type="transmembrane region" description="Helical" evidence="8">
    <location>
        <begin position="334"/>
        <end position="359"/>
    </location>
</feature>
<dbReference type="AlphaFoldDB" id="A0A8J3IUV6"/>
<feature type="transmembrane region" description="Helical" evidence="8">
    <location>
        <begin position="49"/>
        <end position="72"/>
    </location>
</feature>
<dbReference type="GO" id="GO:0005886">
    <property type="term" value="C:plasma membrane"/>
    <property type="evidence" value="ECO:0007669"/>
    <property type="project" value="UniProtKB-SubCell"/>
</dbReference>
<evidence type="ECO:0000256" key="3">
    <source>
        <dbReference type="ARBA" id="ARBA00022475"/>
    </source>
</evidence>
<proteinExistence type="inferred from homology"/>
<feature type="domain" description="Acyltransferase 3" evidence="9">
    <location>
        <begin position="12"/>
        <end position="349"/>
    </location>
</feature>
<dbReference type="GO" id="GO:0016413">
    <property type="term" value="F:O-acetyltransferase activity"/>
    <property type="evidence" value="ECO:0007669"/>
    <property type="project" value="TreeGrafter"/>
</dbReference>
<comment type="caution">
    <text evidence="10">The sequence shown here is derived from an EMBL/GenBank/DDBJ whole genome shotgun (WGS) entry which is preliminary data.</text>
</comment>
<reference evidence="10" key="1">
    <citation type="submission" date="2020-10" db="EMBL/GenBank/DDBJ databases">
        <title>Taxonomic study of unclassified bacteria belonging to the class Ktedonobacteria.</title>
        <authorList>
            <person name="Yabe S."/>
            <person name="Wang C.M."/>
            <person name="Zheng Y."/>
            <person name="Sakai Y."/>
            <person name="Cavaletti L."/>
            <person name="Monciardini P."/>
            <person name="Donadio S."/>
        </authorList>
    </citation>
    <scope>NUCLEOTIDE SEQUENCE</scope>
    <source>
        <strain evidence="10">ID150040</strain>
    </source>
</reference>
<dbReference type="GO" id="GO:0009246">
    <property type="term" value="P:enterobacterial common antigen biosynthetic process"/>
    <property type="evidence" value="ECO:0007669"/>
    <property type="project" value="TreeGrafter"/>
</dbReference>
<dbReference type="PANTHER" id="PTHR40074:SF2">
    <property type="entry name" value="O-ACETYLTRANSFERASE WECH"/>
    <property type="match status" value="1"/>
</dbReference>
<evidence type="ECO:0000256" key="6">
    <source>
        <dbReference type="ARBA" id="ARBA00023136"/>
    </source>
</evidence>
<feature type="transmembrane region" description="Helical" evidence="8">
    <location>
        <begin position="233"/>
        <end position="256"/>
    </location>
</feature>
<evidence type="ECO:0000256" key="7">
    <source>
        <dbReference type="SAM" id="MobiDB-lite"/>
    </source>
</evidence>
<organism evidence="10 11">
    <name type="scientific">Reticulibacter mediterranei</name>
    <dbReference type="NCBI Taxonomy" id="2778369"/>
    <lineage>
        <taxon>Bacteria</taxon>
        <taxon>Bacillati</taxon>
        <taxon>Chloroflexota</taxon>
        <taxon>Ktedonobacteria</taxon>
        <taxon>Ktedonobacterales</taxon>
        <taxon>Reticulibacteraceae</taxon>
        <taxon>Reticulibacter</taxon>
    </lineage>
</organism>
<keyword evidence="5 8" id="KW-1133">Transmembrane helix</keyword>
<feature type="transmembrane region" description="Helical" evidence="8">
    <location>
        <begin position="308"/>
        <end position="328"/>
    </location>
</feature>
<dbReference type="Pfam" id="PF01757">
    <property type="entry name" value="Acyl_transf_3"/>
    <property type="match status" value="1"/>
</dbReference>
<keyword evidence="6 8" id="KW-0472">Membrane</keyword>